<protein>
    <submittedName>
        <fullName evidence="2">Uncharacterized protein</fullName>
    </submittedName>
</protein>
<proteinExistence type="predicted"/>
<evidence type="ECO:0000313" key="2">
    <source>
        <dbReference type="EMBL" id="SCG42318.1"/>
    </source>
</evidence>
<dbReference type="EMBL" id="FMDN01000003">
    <property type="protein sequence ID" value="SCG42318.1"/>
    <property type="molecule type" value="Genomic_DNA"/>
</dbReference>
<evidence type="ECO:0000256" key="1">
    <source>
        <dbReference type="SAM" id="Phobius"/>
    </source>
</evidence>
<feature type="transmembrane region" description="Helical" evidence="1">
    <location>
        <begin position="42"/>
        <end position="60"/>
    </location>
</feature>
<organism evidence="2 3">
    <name type="scientific">Micromonospora halophytica</name>
    <dbReference type="NCBI Taxonomy" id="47864"/>
    <lineage>
        <taxon>Bacteria</taxon>
        <taxon>Bacillati</taxon>
        <taxon>Actinomycetota</taxon>
        <taxon>Actinomycetes</taxon>
        <taxon>Micromonosporales</taxon>
        <taxon>Micromonosporaceae</taxon>
        <taxon>Micromonospora</taxon>
    </lineage>
</organism>
<gene>
    <name evidence="2" type="ORF">GA0070560_103279</name>
</gene>
<feature type="transmembrane region" description="Helical" evidence="1">
    <location>
        <begin position="12"/>
        <end position="30"/>
    </location>
</feature>
<reference evidence="3" key="1">
    <citation type="submission" date="2016-06" db="EMBL/GenBank/DDBJ databases">
        <authorList>
            <person name="Varghese N."/>
        </authorList>
    </citation>
    <scope>NUCLEOTIDE SEQUENCE [LARGE SCALE GENOMIC DNA]</scope>
    <source>
        <strain evidence="3">DSM 43171</strain>
    </source>
</reference>
<dbReference type="RefSeq" id="WP_091292520.1">
    <property type="nucleotide sequence ID" value="NZ_FMDN01000003.1"/>
</dbReference>
<dbReference type="AlphaFoldDB" id="A0A1C5H8H4"/>
<sequence length="108" mass="12175">MPAEFRGTLAALEPWLVSAALAGWWIYVLVRAVRSRAVPWRFKVWSVLAYPVGVGALLLPRLEFPLGVAFLVLVVIGFVLDGLWLRTDLLGRFDDPARPSRPGRHRNR</sequence>
<feature type="transmembrane region" description="Helical" evidence="1">
    <location>
        <begin position="66"/>
        <end position="85"/>
    </location>
</feature>
<keyword evidence="1" id="KW-0472">Membrane</keyword>
<evidence type="ECO:0000313" key="3">
    <source>
        <dbReference type="Proteomes" id="UP000199408"/>
    </source>
</evidence>
<name>A0A1C5H8H4_9ACTN</name>
<keyword evidence="1" id="KW-1133">Transmembrane helix</keyword>
<dbReference type="Proteomes" id="UP000199408">
    <property type="component" value="Unassembled WGS sequence"/>
</dbReference>
<keyword evidence="1" id="KW-0812">Transmembrane</keyword>
<keyword evidence="3" id="KW-1185">Reference proteome</keyword>
<accession>A0A1C5H8H4</accession>